<dbReference type="RefSeq" id="WP_105732221.1">
    <property type="nucleotide sequence ID" value="NZ_PVBT01000001.1"/>
</dbReference>
<reference evidence="2 3" key="1">
    <citation type="submission" date="2018-02" db="EMBL/GenBank/DDBJ databases">
        <title>The draft genome of Phyllobacterium myrsinacearum DSM5892.</title>
        <authorList>
            <person name="Li L."/>
            <person name="Liu L."/>
            <person name="Zhang X."/>
            <person name="Wang T."/>
        </authorList>
    </citation>
    <scope>NUCLEOTIDE SEQUENCE [LARGE SCALE GENOMIC DNA]</scope>
    <source>
        <strain evidence="2 3">DSM 5892</strain>
    </source>
</reference>
<organism evidence="2 3">
    <name type="scientific">Phyllobacterium myrsinacearum</name>
    <dbReference type="NCBI Taxonomy" id="28101"/>
    <lineage>
        <taxon>Bacteria</taxon>
        <taxon>Pseudomonadati</taxon>
        <taxon>Pseudomonadota</taxon>
        <taxon>Alphaproteobacteria</taxon>
        <taxon>Hyphomicrobiales</taxon>
        <taxon>Phyllobacteriaceae</taxon>
        <taxon>Phyllobacterium</taxon>
    </lineage>
</organism>
<dbReference type="AlphaFoldDB" id="A0A2S9JXC0"/>
<name>A0A2S9JXC0_9HYPH</name>
<protein>
    <recommendedName>
        <fullName evidence="4">DUF1795 domain-containing protein</fullName>
    </recommendedName>
</protein>
<evidence type="ECO:0000313" key="3">
    <source>
        <dbReference type="Proteomes" id="UP000238563"/>
    </source>
</evidence>
<sequence length="317" mass="33490">MRYITAFLVFMVISLAHMQAGFAQEAVFPEGSSVGLVVPRNMQPSSTFSGFEDPAMGATIVLTELPVDAYAQISAKFNAEGLAPTGIVVSGAAQDWQVKGASAAKYIHGSQIASGIKYRKWIVLSQAPTTTTMVTMQIPDGVAGAPSDADVEDTLRSIAVRTPPTLEEQIAALPFKVGDLAGFRPIRAIAGATYLLTDGPQDVPASAAQPVIIIASNLGNAPEAPARMDFARKAFASLTGIKDVRSDNESSAPADGGEWVDIDGSAKDATGGDPLYVAQVARFAGDRYVRAILIVRASEKDKFAERFRRLAKSLTIN</sequence>
<evidence type="ECO:0000313" key="2">
    <source>
        <dbReference type="EMBL" id="PRD57981.1"/>
    </source>
</evidence>
<evidence type="ECO:0000256" key="1">
    <source>
        <dbReference type="SAM" id="SignalP"/>
    </source>
</evidence>
<proteinExistence type="predicted"/>
<feature type="chain" id="PRO_5015516404" description="DUF1795 domain-containing protein" evidence="1">
    <location>
        <begin position="24"/>
        <end position="317"/>
    </location>
</feature>
<gene>
    <name evidence="2" type="ORF">C5750_02200</name>
</gene>
<dbReference type="OrthoDB" id="7926124at2"/>
<comment type="caution">
    <text evidence="2">The sequence shown here is derived from an EMBL/GenBank/DDBJ whole genome shotgun (WGS) entry which is preliminary data.</text>
</comment>
<dbReference type="EMBL" id="PVBT01000001">
    <property type="protein sequence ID" value="PRD57981.1"/>
    <property type="molecule type" value="Genomic_DNA"/>
</dbReference>
<accession>A0A2S9JXC0</accession>
<keyword evidence="3" id="KW-1185">Reference proteome</keyword>
<keyword evidence="1" id="KW-0732">Signal</keyword>
<dbReference type="Proteomes" id="UP000238563">
    <property type="component" value="Unassembled WGS sequence"/>
</dbReference>
<feature type="signal peptide" evidence="1">
    <location>
        <begin position="1"/>
        <end position="23"/>
    </location>
</feature>
<evidence type="ECO:0008006" key="4">
    <source>
        <dbReference type="Google" id="ProtNLM"/>
    </source>
</evidence>